<dbReference type="GO" id="GO:0009279">
    <property type="term" value="C:cell outer membrane"/>
    <property type="evidence" value="ECO:0007669"/>
    <property type="project" value="UniProtKB-SubCell"/>
</dbReference>
<keyword evidence="2" id="KW-0472">Membrane</keyword>
<protein>
    <recommendedName>
        <fullName evidence="8">TonB-dependent receptor</fullName>
    </recommendedName>
</protein>
<comment type="subcellular location">
    <subcellularLocation>
        <location evidence="1">Cell outer membrane</location>
    </subcellularLocation>
</comment>
<evidence type="ECO:0000256" key="3">
    <source>
        <dbReference type="ARBA" id="ARBA00023237"/>
    </source>
</evidence>
<dbReference type="SUPFAM" id="SSF56935">
    <property type="entry name" value="Porins"/>
    <property type="match status" value="1"/>
</dbReference>
<keyword evidence="5" id="KW-0732">Signal</keyword>
<accession>A0A9Y2F5A0</accession>
<name>A0A9Y2F5A0_9SPHN</name>
<dbReference type="InterPro" id="IPR036942">
    <property type="entry name" value="Beta-barrel_TonB_sf"/>
</dbReference>
<evidence type="ECO:0000256" key="2">
    <source>
        <dbReference type="ARBA" id="ARBA00023136"/>
    </source>
</evidence>
<dbReference type="PANTHER" id="PTHR47234">
    <property type="match status" value="1"/>
</dbReference>
<dbReference type="AlphaFoldDB" id="A0A9Y2F5A0"/>
<feature type="region of interest" description="Disordered" evidence="4">
    <location>
        <begin position="627"/>
        <end position="664"/>
    </location>
</feature>
<feature type="signal peptide" evidence="5">
    <location>
        <begin position="1"/>
        <end position="23"/>
    </location>
</feature>
<keyword evidence="3" id="KW-0998">Cell outer membrane</keyword>
<dbReference type="Proteomes" id="UP001231445">
    <property type="component" value="Chromosome"/>
</dbReference>
<evidence type="ECO:0000256" key="4">
    <source>
        <dbReference type="SAM" id="MobiDB-lite"/>
    </source>
</evidence>
<evidence type="ECO:0000256" key="5">
    <source>
        <dbReference type="SAM" id="SignalP"/>
    </source>
</evidence>
<sequence length="932" mass="100898">MSPRYLLLSATCLSVGFGTVAHAQQENPDAAQPVEVNTSPAAPGTIVVQAERLRGQLDVEQPPLLELNEADIASLGANSIEELIEAIGPQTGSSQGRGGGRPVFLVNGIRIGSFRELRSYPPESVAKVEVMPEEVAQRFGFAPDRRVVNIILKENFSSREVELEFEAPDRGGYWRNGQEFALLTINDGARMNFNLEASDRNQLTEAERDIVQTDGSVSDLASDPDPAQFRSLVNDTRELQASINWAKAFLDSGASVSLNLQYDRFDGTGLSGLNGVLLTAPDGSSAFRTFGADDPLEIRNARDTLSSSASYSRQLGGYQLTATADASLIENETEIDRRVDTQALIDAAASGTLAIDGLIPVQADAGFDVARSQTITTVNKATLRGSPLLLPSGEVSTTFDLGLNWQRINSEDTRTAGETQLSRRQFEGGVSIVVPLTSRREGFLDTLGSFSLNGSIGFEDLSDFGSLMDWTAGLNWAPTNRLNLAATYVWREAAPGLSDLGSPTVTTFNVPVFDLVNGETVLATVTSGGNPDLLAETQRDWRFSANWQIPFWDNTTFFGEYISNRSSDVTRGFPALTAETEAAFPDRVVRDAGGNLVSLDRRSVTFDSARSERLVFGLFTRGSWGGSASGEADGGRRGPSAGMRREGRPGPPPGAEGRGPPTPEQRERFMAFREKLCADDGMAFLEQIAGAVERGEDLSEQFPDLDLTRAQRMLERFKGEDGSIDRERLGQFRERICSMDPEQMRGGPSGGDSSEQRPAGTIPNPISGGFGRDGRGRYFASLNHTIELENQILIAEGGDALDLLDGDTQSDFGQPRHSTQLQAGFFRDGKGIRLSGFYTGKARINGNAVTGASPLFFEDLATFNLRVFANLGTLTGAENGPLKGLTVSLLANNVFDAQRRIVDDNGDTPLRYQPFLIDPNGRYLGIDIRKVF</sequence>
<keyword evidence="7" id="KW-1185">Reference proteome</keyword>
<feature type="region of interest" description="Disordered" evidence="4">
    <location>
        <begin position="738"/>
        <end position="768"/>
    </location>
</feature>
<evidence type="ECO:0000313" key="7">
    <source>
        <dbReference type="Proteomes" id="UP001231445"/>
    </source>
</evidence>
<organism evidence="6 7">
    <name type="scientific">Altererythrobacter rubellus</name>
    <dbReference type="NCBI Taxonomy" id="2173831"/>
    <lineage>
        <taxon>Bacteria</taxon>
        <taxon>Pseudomonadati</taxon>
        <taxon>Pseudomonadota</taxon>
        <taxon>Alphaproteobacteria</taxon>
        <taxon>Sphingomonadales</taxon>
        <taxon>Erythrobacteraceae</taxon>
        <taxon>Altererythrobacter</taxon>
    </lineage>
</organism>
<dbReference type="Gene3D" id="2.40.170.20">
    <property type="entry name" value="TonB-dependent receptor, beta-barrel domain"/>
    <property type="match status" value="2"/>
</dbReference>
<dbReference type="KEGG" id="arue:QQX03_06245"/>
<evidence type="ECO:0000313" key="6">
    <source>
        <dbReference type="EMBL" id="WIW94587.1"/>
    </source>
</evidence>
<dbReference type="RefSeq" id="WP_285974903.1">
    <property type="nucleotide sequence ID" value="NZ_CP127221.1"/>
</dbReference>
<proteinExistence type="predicted"/>
<evidence type="ECO:0000256" key="1">
    <source>
        <dbReference type="ARBA" id="ARBA00004442"/>
    </source>
</evidence>
<dbReference type="EMBL" id="CP127221">
    <property type="protein sequence ID" value="WIW94587.1"/>
    <property type="molecule type" value="Genomic_DNA"/>
</dbReference>
<reference evidence="6 7" key="1">
    <citation type="submission" date="2023-06" db="EMBL/GenBank/DDBJ databases">
        <title>Altererythrobacter rubellus NBRC 112769 genome.</title>
        <authorList>
            <person name="Zhang K."/>
        </authorList>
    </citation>
    <scope>NUCLEOTIDE SEQUENCE [LARGE SCALE GENOMIC DNA]</scope>
    <source>
        <strain evidence="6 7">NBRC 112769</strain>
    </source>
</reference>
<feature type="chain" id="PRO_5040850737" description="TonB-dependent receptor" evidence="5">
    <location>
        <begin position="24"/>
        <end position="932"/>
    </location>
</feature>
<gene>
    <name evidence="6" type="ORF">QQX03_06245</name>
</gene>
<dbReference type="PANTHER" id="PTHR47234:SF1">
    <property type="entry name" value="TONB-DEPENDENT RECEPTOR"/>
    <property type="match status" value="1"/>
</dbReference>
<evidence type="ECO:0008006" key="8">
    <source>
        <dbReference type="Google" id="ProtNLM"/>
    </source>
</evidence>